<name>A0ABD3I573_9MARC</name>
<keyword evidence="2" id="KW-1185">Reference proteome</keyword>
<reference evidence="1 2" key="1">
    <citation type="submission" date="2024-09" db="EMBL/GenBank/DDBJ databases">
        <title>Chromosome-scale assembly of Riccia sorocarpa.</title>
        <authorList>
            <person name="Paukszto L."/>
        </authorList>
    </citation>
    <scope>NUCLEOTIDE SEQUENCE [LARGE SCALE GENOMIC DNA]</scope>
    <source>
        <strain evidence="1">LP-2024</strain>
        <tissue evidence="1">Aerial parts of the thallus</tissue>
    </source>
</reference>
<gene>
    <name evidence="1" type="ORF">R1sor_012290</name>
</gene>
<comment type="caution">
    <text evidence="1">The sequence shown here is derived from an EMBL/GenBank/DDBJ whole genome shotgun (WGS) entry which is preliminary data.</text>
</comment>
<protein>
    <submittedName>
        <fullName evidence="1">Uncharacterized protein</fullName>
    </submittedName>
</protein>
<dbReference type="Proteomes" id="UP001633002">
    <property type="component" value="Unassembled WGS sequence"/>
</dbReference>
<evidence type="ECO:0000313" key="1">
    <source>
        <dbReference type="EMBL" id="KAL3698214.1"/>
    </source>
</evidence>
<dbReference type="AlphaFoldDB" id="A0ABD3I573"/>
<organism evidence="1 2">
    <name type="scientific">Riccia sorocarpa</name>
    <dbReference type="NCBI Taxonomy" id="122646"/>
    <lineage>
        <taxon>Eukaryota</taxon>
        <taxon>Viridiplantae</taxon>
        <taxon>Streptophyta</taxon>
        <taxon>Embryophyta</taxon>
        <taxon>Marchantiophyta</taxon>
        <taxon>Marchantiopsida</taxon>
        <taxon>Marchantiidae</taxon>
        <taxon>Marchantiales</taxon>
        <taxon>Ricciaceae</taxon>
        <taxon>Riccia</taxon>
    </lineage>
</organism>
<dbReference type="EMBL" id="JBJQOH010000002">
    <property type="protein sequence ID" value="KAL3698214.1"/>
    <property type="molecule type" value="Genomic_DNA"/>
</dbReference>
<sequence>MEAAETTRWRRFVHKSKRKAEGLLDLVKTAFGEPVVDTGKELTAVGNPALTPHFTVYCAIDDVALHGRSDDVALAWGTRCTGSSTTESAMLWMRRAWMFRGNADTAHYTEEIQKATGSVVEVGVKIRD</sequence>
<evidence type="ECO:0000313" key="2">
    <source>
        <dbReference type="Proteomes" id="UP001633002"/>
    </source>
</evidence>
<proteinExistence type="predicted"/>
<accession>A0ABD3I573</accession>